<proteinExistence type="predicted"/>
<evidence type="ECO:0000313" key="1">
    <source>
        <dbReference type="EMBL" id="KOF79930.1"/>
    </source>
</evidence>
<dbReference type="EMBL" id="KQ420562">
    <property type="protein sequence ID" value="KOF79930.1"/>
    <property type="molecule type" value="Genomic_DNA"/>
</dbReference>
<sequence length="65" mass="7712">MSPSSLGFMFQQRWWPVYGRMAAVMLVYFYGSYESYRFDITHASSFRNRSKLFGGRELPEGKEAW</sequence>
<reference evidence="1" key="1">
    <citation type="submission" date="2015-07" db="EMBL/GenBank/DDBJ databases">
        <title>MeaNS - Measles Nucleotide Surveillance Program.</title>
        <authorList>
            <person name="Tran T."/>
            <person name="Druce J."/>
        </authorList>
    </citation>
    <scope>NUCLEOTIDE SEQUENCE</scope>
    <source>
        <strain evidence="1">UCB-OBI-ISO-001</strain>
        <tissue evidence="1">Gonad</tissue>
    </source>
</reference>
<gene>
    <name evidence="1" type="ORF">OCBIM_22028706mg</name>
</gene>
<organism evidence="1">
    <name type="scientific">Octopus bimaculoides</name>
    <name type="common">California two-spotted octopus</name>
    <dbReference type="NCBI Taxonomy" id="37653"/>
    <lineage>
        <taxon>Eukaryota</taxon>
        <taxon>Metazoa</taxon>
        <taxon>Spiralia</taxon>
        <taxon>Lophotrochozoa</taxon>
        <taxon>Mollusca</taxon>
        <taxon>Cephalopoda</taxon>
        <taxon>Coleoidea</taxon>
        <taxon>Octopodiformes</taxon>
        <taxon>Octopoda</taxon>
        <taxon>Incirrata</taxon>
        <taxon>Octopodidae</taxon>
        <taxon>Octopus</taxon>
    </lineage>
</organism>
<protein>
    <submittedName>
        <fullName evidence="1">Uncharacterized protein</fullName>
    </submittedName>
</protein>
<name>A0A0L8GTI0_OCTBM</name>
<accession>A0A0L8GTI0</accession>
<dbReference type="AlphaFoldDB" id="A0A0L8GTI0"/>